<organism evidence="2 3">
    <name type="scientific">Mucor saturninus</name>
    <dbReference type="NCBI Taxonomy" id="64648"/>
    <lineage>
        <taxon>Eukaryota</taxon>
        <taxon>Fungi</taxon>
        <taxon>Fungi incertae sedis</taxon>
        <taxon>Mucoromycota</taxon>
        <taxon>Mucoromycotina</taxon>
        <taxon>Mucoromycetes</taxon>
        <taxon>Mucorales</taxon>
        <taxon>Mucorineae</taxon>
        <taxon>Mucoraceae</taxon>
        <taxon>Mucor</taxon>
    </lineage>
</organism>
<dbReference type="InterPro" id="IPR049163">
    <property type="entry name" value="Pif1-like_2B_dom"/>
</dbReference>
<dbReference type="PANTHER" id="PTHR10492">
    <property type="match status" value="1"/>
</dbReference>
<feature type="domain" description="DNA helicase Pif1-like 2B" evidence="1">
    <location>
        <begin position="49"/>
        <end position="87"/>
    </location>
</feature>
<dbReference type="Pfam" id="PF21530">
    <property type="entry name" value="Pif1_2B_dom"/>
    <property type="match status" value="1"/>
</dbReference>
<gene>
    <name evidence="2" type="ORF">INT47_009791</name>
</gene>
<protein>
    <recommendedName>
        <fullName evidence="1">DNA helicase Pif1-like 2B domain-containing protein</fullName>
    </recommendedName>
</protein>
<evidence type="ECO:0000259" key="1">
    <source>
        <dbReference type="Pfam" id="PF21530"/>
    </source>
</evidence>
<proteinExistence type="predicted"/>
<keyword evidence="3" id="KW-1185">Reference proteome</keyword>
<evidence type="ECO:0000313" key="3">
    <source>
        <dbReference type="Proteomes" id="UP000603453"/>
    </source>
</evidence>
<dbReference type="AlphaFoldDB" id="A0A8H7QTE2"/>
<evidence type="ECO:0000313" key="2">
    <source>
        <dbReference type="EMBL" id="KAG2198386.1"/>
    </source>
</evidence>
<dbReference type="OrthoDB" id="2284113at2759"/>
<dbReference type="PANTHER" id="PTHR10492:SF92">
    <property type="entry name" value="ATP-DEPENDENT DNA HELICASE"/>
    <property type="match status" value="1"/>
</dbReference>
<sequence length="104" mass="11308">MSTAILTSTNAFVSDAKDHVLEKFPGEYTIFPSTDKALSDNNGLILPPEFMDSLECGSLPPHVLKLKIASPIMLLRNLAPAQGACNGEEESYTSNVVYTETFQN</sequence>
<reference evidence="2" key="1">
    <citation type="submission" date="2020-12" db="EMBL/GenBank/DDBJ databases">
        <title>Metabolic potential, ecology and presence of endohyphal bacteria is reflected in genomic diversity of Mucoromycotina.</title>
        <authorList>
            <person name="Muszewska A."/>
            <person name="Okrasinska A."/>
            <person name="Steczkiewicz K."/>
            <person name="Drgas O."/>
            <person name="Orlowska M."/>
            <person name="Perlinska-Lenart U."/>
            <person name="Aleksandrzak-Piekarczyk T."/>
            <person name="Szatraj K."/>
            <person name="Zielenkiewicz U."/>
            <person name="Pilsyk S."/>
            <person name="Malc E."/>
            <person name="Mieczkowski P."/>
            <person name="Kruszewska J.S."/>
            <person name="Biernat P."/>
            <person name="Pawlowska J."/>
        </authorList>
    </citation>
    <scope>NUCLEOTIDE SEQUENCE</scope>
    <source>
        <strain evidence="2">WA0000017839</strain>
    </source>
</reference>
<name>A0A8H7QTE2_9FUNG</name>
<accession>A0A8H7QTE2</accession>
<dbReference type="EMBL" id="JAEPRD010000112">
    <property type="protein sequence ID" value="KAG2198386.1"/>
    <property type="molecule type" value="Genomic_DNA"/>
</dbReference>
<dbReference type="Proteomes" id="UP000603453">
    <property type="component" value="Unassembled WGS sequence"/>
</dbReference>
<comment type="caution">
    <text evidence="2">The sequence shown here is derived from an EMBL/GenBank/DDBJ whole genome shotgun (WGS) entry which is preliminary data.</text>
</comment>